<feature type="transmembrane region" description="Helical" evidence="1">
    <location>
        <begin position="114"/>
        <end position="138"/>
    </location>
</feature>
<dbReference type="InterPro" id="IPR036179">
    <property type="entry name" value="Ig-like_dom_sf"/>
</dbReference>
<gene>
    <name evidence="3" type="ORF">MGAL_10B047395</name>
</gene>
<dbReference type="SMART" id="SM00409">
    <property type="entry name" value="IG"/>
    <property type="match status" value="1"/>
</dbReference>
<keyword evidence="1" id="KW-1133">Transmembrane helix</keyword>
<feature type="domain" description="Ig-like" evidence="2">
    <location>
        <begin position="22"/>
        <end position="104"/>
    </location>
</feature>
<protein>
    <recommendedName>
        <fullName evidence="2">Ig-like domain-containing protein</fullName>
    </recommendedName>
</protein>
<dbReference type="PROSITE" id="PS50835">
    <property type="entry name" value="IG_LIKE"/>
    <property type="match status" value="1"/>
</dbReference>
<sequence length="266" mass="30014">MELFNKKKDFLNIFTLYKFEKPRVRIAVYPGTEVQVGENVTLSCVMDNLFDLRSLTWLKDDTILPFRSTELCITDAQTRDAGIYKCSVVNQWGEGYSYVSFNVKDNGKRQQTPFLLIIASGTSFVIVSFLLASSVVIYRRSHGAVHLESVNPNSENPPPNRSDNVEYETIDELQDGIIPHQNVPSGIAASTMEIATVEIFTHSKSNSTRADDSSSRSLRSLSDYINPYCSLNADVIHKKNEYEFCLYKANYDTSGEKEVKKCSNTI</sequence>
<comment type="caution">
    <text evidence="3">The sequence shown here is derived from an EMBL/GenBank/DDBJ whole genome shotgun (WGS) entry which is preliminary data.</text>
</comment>
<keyword evidence="1" id="KW-0472">Membrane</keyword>
<dbReference type="InterPro" id="IPR013783">
    <property type="entry name" value="Ig-like_fold"/>
</dbReference>
<dbReference type="SMART" id="SM00408">
    <property type="entry name" value="IGc2"/>
    <property type="match status" value="1"/>
</dbReference>
<dbReference type="InterPro" id="IPR003599">
    <property type="entry name" value="Ig_sub"/>
</dbReference>
<keyword evidence="1" id="KW-0812">Transmembrane</keyword>
<dbReference type="Gene3D" id="2.60.40.10">
    <property type="entry name" value="Immunoglobulins"/>
    <property type="match status" value="1"/>
</dbReference>
<organism evidence="3 4">
    <name type="scientific">Mytilus galloprovincialis</name>
    <name type="common">Mediterranean mussel</name>
    <dbReference type="NCBI Taxonomy" id="29158"/>
    <lineage>
        <taxon>Eukaryota</taxon>
        <taxon>Metazoa</taxon>
        <taxon>Spiralia</taxon>
        <taxon>Lophotrochozoa</taxon>
        <taxon>Mollusca</taxon>
        <taxon>Bivalvia</taxon>
        <taxon>Autobranchia</taxon>
        <taxon>Pteriomorphia</taxon>
        <taxon>Mytilida</taxon>
        <taxon>Mytiloidea</taxon>
        <taxon>Mytilidae</taxon>
        <taxon>Mytilinae</taxon>
        <taxon>Mytilus</taxon>
    </lineage>
</organism>
<evidence type="ECO:0000259" key="2">
    <source>
        <dbReference type="PROSITE" id="PS50835"/>
    </source>
</evidence>
<dbReference type="InterPro" id="IPR007110">
    <property type="entry name" value="Ig-like_dom"/>
</dbReference>
<dbReference type="OrthoDB" id="6162002at2759"/>
<dbReference type="AlphaFoldDB" id="A0A8B6HNM4"/>
<evidence type="ECO:0000313" key="4">
    <source>
        <dbReference type="Proteomes" id="UP000596742"/>
    </source>
</evidence>
<reference evidence="3" key="1">
    <citation type="submission" date="2018-11" db="EMBL/GenBank/DDBJ databases">
        <authorList>
            <person name="Alioto T."/>
            <person name="Alioto T."/>
        </authorList>
    </citation>
    <scope>NUCLEOTIDE SEQUENCE</scope>
</reference>
<dbReference type="InterPro" id="IPR003598">
    <property type="entry name" value="Ig_sub2"/>
</dbReference>
<accession>A0A8B6HNM4</accession>
<evidence type="ECO:0000256" key="1">
    <source>
        <dbReference type="SAM" id="Phobius"/>
    </source>
</evidence>
<evidence type="ECO:0000313" key="3">
    <source>
        <dbReference type="EMBL" id="VDI82802.1"/>
    </source>
</evidence>
<proteinExistence type="predicted"/>
<dbReference type="SUPFAM" id="SSF48726">
    <property type="entry name" value="Immunoglobulin"/>
    <property type="match status" value="1"/>
</dbReference>
<dbReference type="EMBL" id="UYJE01010393">
    <property type="protein sequence ID" value="VDI82802.1"/>
    <property type="molecule type" value="Genomic_DNA"/>
</dbReference>
<dbReference type="Pfam" id="PF13895">
    <property type="entry name" value="Ig_2"/>
    <property type="match status" value="1"/>
</dbReference>
<name>A0A8B6HNM4_MYTGA</name>
<keyword evidence="4" id="KW-1185">Reference proteome</keyword>
<dbReference type="Proteomes" id="UP000596742">
    <property type="component" value="Unassembled WGS sequence"/>
</dbReference>